<dbReference type="FunFam" id="1.20.5.170:FF:000020">
    <property type="entry name" value="BZIP transcription factor"/>
    <property type="match status" value="1"/>
</dbReference>
<evidence type="ECO:0000256" key="2">
    <source>
        <dbReference type="ARBA" id="ARBA00023015"/>
    </source>
</evidence>
<accession>A0A9N7NWN9</accession>
<dbReference type="InterPro" id="IPR004827">
    <property type="entry name" value="bZIP"/>
</dbReference>
<evidence type="ECO:0000256" key="3">
    <source>
        <dbReference type="ARBA" id="ARBA00023125"/>
    </source>
</evidence>
<dbReference type="CDD" id="cd14707">
    <property type="entry name" value="bZIP_plant_BZIP46"/>
    <property type="match status" value="1"/>
</dbReference>
<comment type="caution">
    <text evidence="8">The sequence shown here is derived from an EMBL/GenBank/DDBJ whole genome shotgun (WGS) entry which is preliminary data.</text>
</comment>
<dbReference type="PROSITE" id="PS00036">
    <property type="entry name" value="BZIP_BASIC"/>
    <property type="match status" value="1"/>
</dbReference>
<feature type="compositionally biased region" description="Basic residues" evidence="6">
    <location>
        <begin position="183"/>
        <end position="192"/>
    </location>
</feature>
<keyword evidence="3" id="KW-0238">DNA-binding</keyword>
<dbReference type="PANTHER" id="PTHR22952">
    <property type="entry name" value="CAMP-RESPONSE ELEMENT BINDING PROTEIN-RELATED"/>
    <property type="match status" value="1"/>
</dbReference>
<reference evidence="8" key="1">
    <citation type="submission" date="2019-12" db="EMBL/GenBank/DDBJ databases">
        <authorList>
            <person name="Scholes J."/>
        </authorList>
    </citation>
    <scope>NUCLEOTIDE SEQUENCE</scope>
</reference>
<dbReference type="PANTHER" id="PTHR22952:SF175">
    <property type="entry name" value="PROTEIN ABSCISIC ACID-INSENSITIVE 5"/>
    <property type="match status" value="1"/>
</dbReference>
<evidence type="ECO:0000256" key="6">
    <source>
        <dbReference type="SAM" id="MobiDB-lite"/>
    </source>
</evidence>
<dbReference type="InterPro" id="IPR046347">
    <property type="entry name" value="bZIP_sf"/>
</dbReference>
<evidence type="ECO:0000259" key="7">
    <source>
        <dbReference type="PROSITE" id="PS50217"/>
    </source>
</evidence>
<keyword evidence="2" id="KW-0805">Transcription regulation</keyword>
<evidence type="ECO:0000256" key="1">
    <source>
        <dbReference type="ARBA" id="ARBA00004123"/>
    </source>
</evidence>
<keyword evidence="5" id="KW-0539">Nucleus</keyword>
<keyword evidence="9" id="KW-1185">Reference proteome</keyword>
<sequence length="287" mass="32457">MDSINTNQEQEEQQQKQLANEDKTTVIGRQPSIYSLTLDDLQNTLNGSGKNFGSMNMDEFLNSIWTAEEAQTQTQAQSQAQFSSYVQPTSNPAPFLLKQGSLALPEPLFGKTVDEVWSHIHKVNEGSRAVEEPANRQPTLGEMTLEDSLVRAGIVRQQNNNGEAVNCQLSVGPTNVVAGVGPRPRRVERRRQKTDGPAVERRQRRMMKNRESAARSRARKQAYTAELEAELHELREENAHLKEALDECEKKWRRQCEEARVQAQVRTKAQTVNNKLRAMRGSSSCHY</sequence>
<dbReference type="InterPro" id="IPR043452">
    <property type="entry name" value="BZIP46-like"/>
</dbReference>
<dbReference type="SMART" id="SM00338">
    <property type="entry name" value="BRLZ"/>
    <property type="match status" value="1"/>
</dbReference>
<dbReference type="EMBL" id="CACSLK010030614">
    <property type="protein sequence ID" value="CAA0837845.1"/>
    <property type="molecule type" value="Genomic_DNA"/>
</dbReference>
<dbReference type="GO" id="GO:0046983">
    <property type="term" value="F:protein dimerization activity"/>
    <property type="evidence" value="ECO:0007669"/>
    <property type="project" value="UniProtKB-ARBA"/>
</dbReference>
<protein>
    <submittedName>
        <fullName evidence="8">ABSCISIC ACID-INSENSITIVE 5-like protein 2</fullName>
    </submittedName>
</protein>
<keyword evidence="4" id="KW-0804">Transcription</keyword>
<dbReference type="PROSITE" id="PS50217">
    <property type="entry name" value="BZIP"/>
    <property type="match status" value="1"/>
</dbReference>
<dbReference type="GO" id="GO:0003700">
    <property type="term" value="F:DNA-binding transcription factor activity"/>
    <property type="evidence" value="ECO:0007669"/>
    <property type="project" value="InterPro"/>
</dbReference>
<dbReference type="GO" id="GO:0005634">
    <property type="term" value="C:nucleus"/>
    <property type="evidence" value="ECO:0007669"/>
    <property type="project" value="UniProtKB-SubCell"/>
</dbReference>
<feature type="region of interest" description="Disordered" evidence="6">
    <location>
        <begin position="1"/>
        <end position="25"/>
    </location>
</feature>
<dbReference type="Pfam" id="PF00170">
    <property type="entry name" value="bZIP_1"/>
    <property type="match status" value="1"/>
</dbReference>
<evidence type="ECO:0000256" key="4">
    <source>
        <dbReference type="ARBA" id="ARBA00023163"/>
    </source>
</evidence>
<comment type="subcellular location">
    <subcellularLocation>
        <location evidence="1">Nucleus</location>
    </subcellularLocation>
</comment>
<evidence type="ECO:0000313" key="9">
    <source>
        <dbReference type="Proteomes" id="UP001153555"/>
    </source>
</evidence>
<feature type="domain" description="BZIP" evidence="7">
    <location>
        <begin position="199"/>
        <end position="251"/>
    </location>
</feature>
<evidence type="ECO:0000313" key="8">
    <source>
        <dbReference type="EMBL" id="CAA0837845.1"/>
    </source>
</evidence>
<proteinExistence type="predicted"/>
<dbReference type="Proteomes" id="UP001153555">
    <property type="component" value="Unassembled WGS sequence"/>
</dbReference>
<dbReference type="SUPFAM" id="SSF57959">
    <property type="entry name" value="Leucine zipper domain"/>
    <property type="match status" value="1"/>
</dbReference>
<name>A0A9N7NWN9_STRHE</name>
<evidence type="ECO:0000256" key="5">
    <source>
        <dbReference type="ARBA" id="ARBA00023242"/>
    </source>
</evidence>
<dbReference type="Gene3D" id="1.20.5.170">
    <property type="match status" value="1"/>
</dbReference>
<dbReference type="GO" id="GO:0003677">
    <property type="term" value="F:DNA binding"/>
    <property type="evidence" value="ECO:0007669"/>
    <property type="project" value="UniProtKB-KW"/>
</dbReference>
<dbReference type="OrthoDB" id="644067at2759"/>
<gene>
    <name evidence="8" type="ORF">SHERM_00240</name>
</gene>
<feature type="region of interest" description="Disordered" evidence="6">
    <location>
        <begin position="181"/>
        <end position="219"/>
    </location>
</feature>
<dbReference type="AlphaFoldDB" id="A0A9N7NWN9"/>
<dbReference type="GO" id="GO:0045893">
    <property type="term" value="P:positive regulation of DNA-templated transcription"/>
    <property type="evidence" value="ECO:0007669"/>
    <property type="project" value="InterPro"/>
</dbReference>
<organism evidence="8 9">
    <name type="scientific">Striga hermonthica</name>
    <name type="common">Purple witchweed</name>
    <name type="synonym">Buchnera hermonthica</name>
    <dbReference type="NCBI Taxonomy" id="68872"/>
    <lineage>
        <taxon>Eukaryota</taxon>
        <taxon>Viridiplantae</taxon>
        <taxon>Streptophyta</taxon>
        <taxon>Embryophyta</taxon>
        <taxon>Tracheophyta</taxon>
        <taxon>Spermatophyta</taxon>
        <taxon>Magnoliopsida</taxon>
        <taxon>eudicotyledons</taxon>
        <taxon>Gunneridae</taxon>
        <taxon>Pentapetalae</taxon>
        <taxon>asterids</taxon>
        <taxon>lamiids</taxon>
        <taxon>Lamiales</taxon>
        <taxon>Orobanchaceae</taxon>
        <taxon>Buchnereae</taxon>
        <taxon>Striga</taxon>
    </lineage>
</organism>